<dbReference type="Proteomes" id="UP000257014">
    <property type="component" value="Unassembled WGS sequence"/>
</dbReference>
<organism evidence="10 11">
    <name type="scientific">Caldibacillus debilis</name>
    <dbReference type="NCBI Taxonomy" id="301148"/>
    <lineage>
        <taxon>Bacteria</taxon>
        <taxon>Bacillati</taxon>
        <taxon>Bacillota</taxon>
        <taxon>Bacilli</taxon>
        <taxon>Bacillales</taxon>
        <taxon>Bacillaceae</taxon>
        <taxon>Caldibacillus</taxon>
    </lineage>
</organism>
<keyword evidence="6" id="KW-1006">Bacterial flagellum protein export</keyword>
<name>A0A3E0K6R8_9BACI</name>
<dbReference type="InterPro" id="IPR022524">
    <property type="entry name" value="FliH_Bacilli"/>
</dbReference>
<keyword evidence="10" id="KW-0969">Cilium</keyword>
<evidence type="ECO:0000256" key="7">
    <source>
        <dbReference type="NCBIfam" id="TIGR03825"/>
    </source>
</evidence>
<comment type="function">
    <text evidence="1">Needed for flagellar regrowth and assembly.</text>
</comment>
<dbReference type="NCBIfam" id="TIGR03825">
    <property type="entry name" value="FliH_bacil"/>
    <property type="match status" value="1"/>
</dbReference>
<keyword evidence="8" id="KW-0175">Coiled coil</keyword>
<keyword evidence="10" id="KW-0966">Cell projection</keyword>
<accession>A0A3E0K6R8</accession>
<evidence type="ECO:0000259" key="9">
    <source>
        <dbReference type="Pfam" id="PF02108"/>
    </source>
</evidence>
<proteinExistence type="inferred from homology"/>
<dbReference type="InterPro" id="IPR051472">
    <property type="entry name" value="T3SS_Stator/FliH"/>
</dbReference>
<keyword evidence="4" id="KW-1005">Bacterial flagellum biogenesis</keyword>
<feature type="domain" description="Flagellar assembly protein FliH/Type III secretion system HrpE" evidence="9">
    <location>
        <begin position="141"/>
        <end position="250"/>
    </location>
</feature>
<keyword evidence="5" id="KW-0653">Protein transport</keyword>
<dbReference type="GO" id="GO:0015031">
    <property type="term" value="P:protein transport"/>
    <property type="evidence" value="ECO:0007669"/>
    <property type="project" value="UniProtKB-KW"/>
</dbReference>
<keyword evidence="3" id="KW-0813">Transport</keyword>
<evidence type="ECO:0000256" key="6">
    <source>
        <dbReference type="ARBA" id="ARBA00023225"/>
    </source>
</evidence>
<evidence type="ECO:0000256" key="1">
    <source>
        <dbReference type="ARBA" id="ARBA00003041"/>
    </source>
</evidence>
<dbReference type="Pfam" id="PF02108">
    <property type="entry name" value="FliH"/>
    <property type="match status" value="1"/>
</dbReference>
<evidence type="ECO:0000256" key="3">
    <source>
        <dbReference type="ARBA" id="ARBA00022448"/>
    </source>
</evidence>
<evidence type="ECO:0000256" key="5">
    <source>
        <dbReference type="ARBA" id="ARBA00022927"/>
    </source>
</evidence>
<dbReference type="AlphaFoldDB" id="A0A3E0K6R8"/>
<evidence type="ECO:0000256" key="2">
    <source>
        <dbReference type="ARBA" id="ARBA00006602"/>
    </source>
</evidence>
<dbReference type="GO" id="GO:0044781">
    <property type="term" value="P:bacterial-type flagellum organization"/>
    <property type="evidence" value="ECO:0007669"/>
    <property type="project" value="UniProtKB-KW"/>
</dbReference>
<gene>
    <name evidence="10" type="primary">fliH</name>
    <name evidence="10" type="ORF">C6P37_06090</name>
</gene>
<evidence type="ECO:0000313" key="11">
    <source>
        <dbReference type="Proteomes" id="UP000257014"/>
    </source>
</evidence>
<dbReference type="InterPro" id="IPR018035">
    <property type="entry name" value="Flagellar_FliH/T3SS_HrpE"/>
</dbReference>
<dbReference type="EMBL" id="QEWE01000014">
    <property type="protein sequence ID" value="REJ29508.1"/>
    <property type="molecule type" value="Genomic_DNA"/>
</dbReference>
<comment type="similarity">
    <text evidence="2">Belongs to the FliH family.</text>
</comment>
<dbReference type="GO" id="GO:0005829">
    <property type="term" value="C:cytosol"/>
    <property type="evidence" value="ECO:0007669"/>
    <property type="project" value="TreeGrafter"/>
</dbReference>
<dbReference type="PANTHER" id="PTHR34982:SF1">
    <property type="entry name" value="FLAGELLAR ASSEMBLY PROTEIN FLIH"/>
    <property type="match status" value="1"/>
</dbReference>
<evidence type="ECO:0000256" key="4">
    <source>
        <dbReference type="ARBA" id="ARBA00022795"/>
    </source>
</evidence>
<reference evidence="10 11" key="1">
    <citation type="submission" date="2018-03" db="EMBL/GenBank/DDBJ databases">
        <authorList>
            <person name="Keele B.F."/>
        </authorList>
    </citation>
    <scope>NUCLEOTIDE SEQUENCE [LARGE SCALE GENOMIC DNA]</scope>
    <source>
        <strain evidence="10">ZCTH4_d</strain>
    </source>
</reference>
<dbReference type="SUPFAM" id="SSF160527">
    <property type="entry name" value="V-type ATPase subunit E-like"/>
    <property type="match status" value="1"/>
</dbReference>
<dbReference type="PANTHER" id="PTHR34982">
    <property type="entry name" value="YOP PROTEINS TRANSLOCATION PROTEIN L"/>
    <property type="match status" value="1"/>
</dbReference>
<sequence>MPAAGVMTLLSKVIKGARFSRQAGRTIRIRTLEKPAPEEQKTDLLPEPADVEPAIDWEETRKKAEAILSEAKREAQRMKEEAERERQKMMEEIVQIAERAKKEGYEEGRLLGRQAGYAEAAKSIAEAKETVDLAKKDYFSHIEQSEKTILAIGLAVAEKILNMKIEENPENFLPLVKKAIQEAKEYREVRVIVHYKMYPLVLEQKEELRSLYFHNGELLVYPSDEVPETGCIIETEGGRIDASVDAQLMEIREKLLKIADGG</sequence>
<evidence type="ECO:0000256" key="8">
    <source>
        <dbReference type="SAM" id="Coils"/>
    </source>
</evidence>
<feature type="coiled-coil region" evidence="8">
    <location>
        <begin position="54"/>
        <end position="137"/>
    </location>
</feature>
<keyword evidence="10" id="KW-0282">Flagellum</keyword>
<comment type="caution">
    <text evidence="10">The sequence shown here is derived from an EMBL/GenBank/DDBJ whole genome shotgun (WGS) entry which is preliminary data.</text>
</comment>
<protein>
    <recommendedName>
        <fullName evidence="7">Flagellar assembly protein FliH</fullName>
    </recommendedName>
</protein>
<evidence type="ECO:0000313" key="10">
    <source>
        <dbReference type="EMBL" id="REJ29508.1"/>
    </source>
</evidence>